<name>R4ULQ7_9MOLU</name>
<evidence type="ECO:0000313" key="2">
    <source>
        <dbReference type="EMBL" id="AGM26136.1"/>
    </source>
</evidence>
<dbReference type="AlphaFoldDB" id="R4ULQ7"/>
<reference evidence="2 3" key="1">
    <citation type="journal article" date="2013" name="Genome Biol. Evol.">
        <title>Complete genomes of two dipteran-associated spiroplasmas provided insights into the origin, dynamics, and impacts of viral invasion in spiroplasma.</title>
        <authorList>
            <person name="Ku C."/>
            <person name="Lo W.S."/>
            <person name="Chen L.L."/>
            <person name="Kuo C.H."/>
        </authorList>
    </citation>
    <scope>NUCLEOTIDE SEQUENCE [LARGE SCALE GENOMIC DNA]</scope>
    <source>
        <strain evidence="2">EA-1</strain>
    </source>
</reference>
<keyword evidence="1" id="KW-0472">Membrane</keyword>
<dbReference type="PATRIC" id="fig|1276229.3.peg.541"/>
<dbReference type="KEGG" id="ssyr:SSYRP_v1c05460"/>
<evidence type="ECO:0008006" key="4">
    <source>
        <dbReference type="Google" id="ProtNLM"/>
    </source>
</evidence>
<protein>
    <recommendedName>
        <fullName evidence="4">Transmembrane protein</fullName>
    </recommendedName>
</protein>
<keyword evidence="1" id="KW-0812">Transmembrane</keyword>
<dbReference type="Proteomes" id="UP000013963">
    <property type="component" value="Chromosome"/>
</dbReference>
<evidence type="ECO:0000313" key="3">
    <source>
        <dbReference type="Proteomes" id="UP000013963"/>
    </source>
</evidence>
<accession>R4ULQ7</accession>
<gene>
    <name evidence="2" type="ORF">SSYRP_v1c05460</name>
</gene>
<organism evidence="2 3">
    <name type="scientific">Spiroplasma syrphidicola EA-1</name>
    <dbReference type="NCBI Taxonomy" id="1276229"/>
    <lineage>
        <taxon>Bacteria</taxon>
        <taxon>Bacillati</taxon>
        <taxon>Mycoplasmatota</taxon>
        <taxon>Mollicutes</taxon>
        <taxon>Entomoplasmatales</taxon>
        <taxon>Spiroplasmataceae</taxon>
        <taxon>Spiroplasma</taxon>
    </lineage>
</organism>
<dbReference type="STRING" id="1276229.SSYRP_v1c05460"/>
<sequence length="124" mass="14713">MEKPANNLQNEAKMSFQEYKILVTKDDIIKFEKNLKPFWWENIPVIGTTIYAIRTGIKQSEIDRGLLRKEITVAYTIFVFAFLIYLYGLLYLLTPWFGYWINRTGLKRAKKKLAELENETKDLK</sequence>
<evidence type="ECO:0000256" key="1">
    <source>
        <dbReference type="SAM" id="Phobius"/>
    </source>
</evidence>
<keyword evidence="3" id="KW-1185">Reference proteome</keyword>
<dbReference type="RefSeq" id="WP_016340782.1">
    <property type="nucleotide sequence ID" value="NC_021284.1"/>
</dbReference>
<dbReference type="EMBL" id="CP005078">
    <property type="protein sequence ID" value="AGM26136.1"/>
    <property type="molecule type" value="Genomic_DNA"/>
</dbReference>
<proteinExistence type="predicted"/>
<dbReference type="HOGENOM" id="CLU_2002475_0_0_14"/>
<feature type="transmembrane region" description="Helical" evidence="1">
    <location>
        <begin position="73"/>
        <end position="101"/>
    </location>
</feature>
<keyword evidence="1" id="KW-1133">Transmembrane helix</keyword>